<accession>A0ACD3B6E3</accession>
<sequence>MPALFVAHYGHRLLKGAKHWSFLLQMNDQLENFMAYQVTGSTDNYEVKEPELVSPRKSQAFMGMVQVGHIEEHRRQEFVDVIVAVPVTRGNTAWNCQNWIIEALNVAKTKGFKVDAHTLTGLQEILATV</sequence>
<keyword evidence="2" id="KW-1185">Reference proteome</keyword>
<evidence type="ECO:0000313" key="1">
    <source>
        <dbReference type="EMBL" id="TFK73401.1"/>
    </source>
</evidence>
<dbReference type="EMBL" id="ML208276">
    <property type="protein sequence ID" value="TFK73401.1"/>
    <property type="molecule type" value="Genomic_DNA"/>
</dbReference>
<reference evidence="1 2" key="1">
    <citation type="journal article" date="2019" name="Nat. Ecol. Evol.">
        <title>Megaphylogeny resolves global patterns of mushroom evolution.</title>
        <authorList>
            <person name="Varga T."/>
            <person name="Krizsan K."/>
            <person name="Foldi C."/>
            <person name="Dima B."/>
            <person name="Sanchez-Garcia M."/>
            <person name="Sanchez-Ramirez S."/>
            <person name="Szollosi G.J."/>
            <person name="Szarkandi J.G."/>
            <person name="Papp V."/>
            <person name="Albert L."/>
            <person name="Andreopoulos W."/>
            <person name="Angelini C."/>
            <person name="Antonin V."/>
            <person name="Barry K.W."/>
            <person name="Bougher N.L."/>
            <person name="Buchanan P."/>
            <person name="Buyck B."/>
            <person name="Bense V."/>
            <person name="Catcheside P."/>
            <person name="Chovatia M."/>
            <person name="Cooper J."/>
            <person name="Damon W."/>
            <person name="Desjardin D."/>
            <person name="Finy P."/>
            <person name="Geml J."/>
            <person name="Haridas S."/>
            <person name="Hughes K."/>
            <person name="Justo A."/>
            <person name="Karasinski D."/>
            <person name="Kautmanova I."/>
            <person name="Kiss B."/>
            <person name="Kocsube S."/>
            <person name="Kotiranta H."/>
            <person name="LaButti K.M."/>
            <person name="Lechner B.E."/>
            <person name="Liimatainen K."/>
            <person name="Lipzen A."/>
            <person name="Lukacs Z."/>
            <person name="Mihaltcheva S."/>
            <person name="Morgado L.N."/>
            <person name="Niskanen T."/>
            <person name="Noordeloos M.E."/>
            <person name="Ohm R.A."/>
            <person name="Ortiz-Santana B."/>
            <person name="Ovrebo C."/>
            <person name="Racz N."/>
            <person name="Riley R."/>
            <person name="Savchenko A."/>
            <person name="Shiryaev A."/>
            <person name="Soop K."/>
            <person name="Spirin V."/>
            <person name="Szebenyi C."/>
            <person name="Tomsovsky M."/>
            <person name="Tulloss R.E."/>
            <person name="Uehling J."/>
            <person name="Grigoriev I.V."/>
            <person name="Vagvolgyi C."/>
            <person name="Papp T."/>
            <person name="Martin F.M."/>
            <person name="Miettinen O."/>
            <person name="Hibbett D.S."/>
            <person name="Nagy L.G."/>
        </authorList>
    </citation>
    <scope>NUCLEOTIDE SEQUENCE [LARGE SCALE GENOMIC DNA]</scope>
    <source>
        <strain evidence="1 2">NL-1719</strain>
    </source>
</reference>
<organism evidence="1 2">
    <name type="scientific">Pluteus cervinus</name>
    <dbReference type="NCBI Taxonomy" id="181527"/>
    <lineage>
        <taxon>Eukaryota</taxon>
        <taxon>Fungi</taxon>
        <taxon>Dikarya</taxon>
        <taxon>Basidiomycota</taxon>
        <taxon>Agaricomycotina</taxon>
        <taxon>Agaricomycetes</taxon>
        <taxon>Agaricomycetidae</taxon>
        <taxon>Agaricales</taxon>
        <taxon>Pluteineae</taxon>
        <taxon>Pluteaceae</taxon>
        <taxon>Pluteus</taxon>
    </lineage>
</organism>
<protein>
    <submittedName>
        <fullName evidence="1">Uncharacterized protein</fullName>
    </submittedName>
</protein>
<evidence type="ECO:0000313" key="2">
    <source>
        <dbReference type="Proteomes" id="UP000308600"/>
    </source>
</evidence>
<proteinExistence type="predicted"/>
<gene>
    <name evidence="1" type="ORF">BDN72DRAFT_834809</name>
</gene>
<name>A0ACD3B6E3_9AGAR</name>
<dbReference type="Proteomes" id="UP000308600">
    <property type="component" value="Unassembled WGS sequence"/>
</dbReference>